<keyword evidence="2" id="KW-1185">Reference proteome</keyword>
<dbReference type="EMBL" id="LJYG01000114">
    <property type="protein sequence ID" value="KRQ00471.1"/>
    <property type="molecule type" value="Genomic_DNA"/>
</dbReference>
<evidence type="ECO:0000313" key="1">
    <source>
        <dbReference type="EMBL" id="KRQ00471.1"/>
    </source>
</evidence>
<dbReference type="AlphaFoldDB" id="A0A0R3CRU4"/>
<organism evidence="1 2">
    <name type="scientific">Bradyrhizobium manausense</name>
    <dbReference type="NCBI Taxonomy" id="989370"/>
    <lineage>
        <taxon>Bacteria</taxon>
        <taxon>Pseudomonadati</taxon>
        <taxon>Pseudomonadota</taxon>
        <taxon>Alphaproteobacteria</taxon>
        <taxon>Hyphomicrobiales</taxon>
        <taxon>Nitrobacteraceae</taxon>
        <taxon>Bradyrhizobium</taxon>
    </lineage>
</organism>
<evidence type="ECO:0000313" key="2">
    <source>
        <dbReference type="Proteomes" id="UP000051936"/>
    </source>
</evidence>
<reference evidence="1 2" key="1">
    <citation type="submission" date="2015-09" db="EMBL/GenBank/DDBJ databases">
        <title>Draft Genome Sequence of Bradyrhizobium manausense Strain BR 3351T, a Novel Symbiotic Nitrogen-Fixing Alphaproteobacterium Isolated from Brazilian Amazon Rain Forest.</title>
        <authorList>
            <person name="De Araujo J.L."/>
            <person name="Zilli J.E."/>
        </authorList>
    </citation>
    <scope>NUCLEOTIDE SEQUENCE [LARGE SCALE GENOMIC DNA]</scope>
    <source>
        <strain evidence="1 2">BR3351</strain>
    </source>
</reference>
<comment type="caution">
    <text evidence="1">The sequence shown here is derived from an EMBL/GenBank/DDBJ whole genome shotgun (WGS) entry which is preliminary data.</text>
</comment>
<dbReference type="Proteomes" id="UP000051936">
    <property type="component" value="Unassembled WGS sequence"/>
</dbReference>
<sequence>MIKLQEQSSHISYKRDYLWANEIERLHEESSCGSRRRPCGRGLLSPTTTKLMGFKLVIAVQRPGGGSRSKIAGARFNDGIEAAQTVHPKGPEQTAAVQMIKQFERPLVSLIQASDTAGPLKSQTVPGR</sequence>
<proteinExistence type="predicted"/>
<gene>
    <name evidence="1" type="ORF">AOQ71_40230</name>
</gene>
<protein>
    <submittedName>
        <fullName evidence="1">Uncharacterized protein</fullName>
    </submittedName>
</protein>
<accession>A0A0R3CRU4</accession>
<name>A0A0R3CRU4_9BRAD</name>